<keyword evidence="1 4" id="KW-0489">Methyltransferase</keyword>
<feature type="domain" description="DNA methylase N-4/N-6" evidence="3">
    <location>
        <begin position="10"/>
        <end position="64"/>
    </location>
</feature>
<evidence type="ECO:0000313" key="4">
    <source>
        <dbReference type="EMBL" id="MDB9541142.1"/>
    </source>
</evidence>
<sequence>MENKKRNSLFPWRGQFSPQLVEYLLAENSSNDFSILDPFCGCGTTLYEAARKNFTCYGTDVNPAAYIFSSIINFCARVSSSNLV</sequence>
<dbReference type="RefSeq" id="WP_271734448.1">
    <property type="nucleotide sequence ID" value="NZ_JANQDP010000192.1"/>
</dbReference>
<comment type="caution">
    <text evidence="4">The sequence shown here is derived from an EMBL/GenBank/DDBJ whole genome shotgun (WGS) entry which is preliminary data.</text>
</comment>
<keyword evidence="2" id="KW-0808">Transferase</keyword>
<dbReference type="SUPFAM" id="SSF53335">
    <property type="entry name" value="S-adenosyl-L-methionine-dependent methyltransferases"/>
    <property type="match status" value="1"/>
</dbReference>
<evidence type="ECO:0000256" key="1">
    <source>
        <dbReference type="ARBA" id="ARBA00022603"/>
    </source>
</evidence>
<name>A0ABT5AW42_9CYAN</name>
<gene>
    <name evidence="4" type="ORF">PN457_15995</name>
</gene>
<dbReference type="Proteomes" id="UP001212499">
    <property type="component" value="Unassembled WGS sequence"/>
</dbReference>
<dbReference type="GO" id="GO:0008168">
    <property type="term" value="F:methyltransferase activity"/>
    <property type="evidence" value="ECO:0007669"/>
    <property type="project" value="UniProtKB-KW"/>
</dbReference>
<dbReference type="EMBL" id="JAQMUH010000184">
    <property type="protein sequence ID" value="MDB9541142.1"/>
    <property type="molecule type" value="Genomic_DNA"/>
</dbReference>
<dbReference type="InterPro" id="IPR029063">
    <property type="entry name" value="SAM-dependent_MTases_sf"/>
</dbReference>
<accession>A0ABT5AW42</accession>
<organism evidence="4 5">
    <name type="scientific">Anabaenopsis arnoldii</name>
    <dbReference type="NCBI Taxonomy" id="2152938"/>
    <lineage>
        <taxon>Bacteria</taxon>
        <taxon>Bacillati</taxon>
        <taxon>Cyanobacteriota</taxon>
        <taxon>Cyanophyceae</taxon>
        <taxon>Nostocales</taxon>
        <taxon>Nodulariaceae</taxon>
        <taxon>Anabaenopsis</taxon>
    </lineage>
</organism>
<dbReference type="InterPro" id="IPR002941">
    <property type="entry name" value="DNA_methylase_N4/N6"/>
</dbReference>
<evidence type="ECO:0000259" key="3">
    <source>
        <dbReference type="Pfam" id="PF01555"/>
    </source>
</evidence>
<evidence type="ECO:0000313" key="5">
    <source>
        <dbReference type="Proteomes" id="UP001212499"/>
    </source>
</evidence>
<reference evidence="4 5" key="1">
    <citation type="submission" date="2023-01" db="EMBL/GenBank/DDBJ databases">
        <title>Genomes from the Australian National Cyanobacteria Reference Collection.</title>
        <authorList>
            <person name="Willis A."/>
            <person name="Lee E.M.F."/>
        </authorList>
    </citation>
    <scope>NUCLEOTIDE SEQUENCE [LARGE SCALE GENOMIC DNA]</scope>
    <source>
        <strain evidence="4 5">CS-1033</strain>
    </source>
</reference>
<protein>
    <submittedName>
        <fullName evidence="4">DNA methyltransferase</fullName>
    </submittedName>
</protein>
<evidence type="ECO:0000256" key="2">
    <source>
        <dbReference type="ARBA" id="ARBA00022679"/>
    </source>
</evidence>
<dbReference type="Gene3D" id="3.40.50.150">
    <property type="entry name" value="Vaccinia Virus protein VP39"/>
    <property type="match status" value="1"/>
</dbReference>
<proteinExistence type="predicted"/>
<keyword evidence="5" id="KW-1185">Reference proteome</keyword>
<dbReference type="Pfam" id="PF01555">
    <property type="entry name" value="N6_N4_Mtase"/>
    <property type="match status" value="1"/>
</dbReference>
<dbReference type="GO" id="GO:0032259">
    <property type="term" value="P:methylation"/>
    <property type="evidence" value="ECO:0007669"/>
    <property type="project" value="UniProtKB-KW"/>
</dbReference>